<dbReference type="GO" id="GO:0015288">
    <property type="term" value="F:porin activity"/>
    <property type="evidence" value="ECO:0007669"/>
    <property type="project" value="TreeGrafter"/>
</dbReference>
<dbReference type="STRING" id="146817.SAMN04488502_10423"/>
<dbReference type="Pfam" id="PF02321">
    <property type="entry name" value="OEP"/>
    <property type="match status" value="2"/>
</dbReference>
<dbReference type="GO" id="GO:0015562">
    <property type="term" value="F:efflux transmembrane transporter activity"/>
    <property type="evidence" value="ECO:0007669"/>
    <property type="project" value="InterPro"/>
</dbReference>
<dbReference type="InterPro" id="IPR051906">
    <property type="entry name" value="TolC-like"/>
</dbReference>
<dbReference type="EMBL" id="FNHB01000004">
    <property type="protein sequence ID" value="SDM35137.1"/>
    <property type="molecule type" value="Genomic_DNA"/>
</dbReference>
<evidence type="ECO:0000256" key="2">
    <source>
        <dbReference type="ARBA" id="ARBA00007613"/>
    </source>
</evidence>
<keyword evidence="9" id="KW-0732">Signal</keyword>
<keyword evidence="8" id="KW-0175">Coiled coil</keyword>
<organism evidence="10 11">
    <name type="scientific">Dendrosporobacter quercicolus</name>
    <dbReference type="NCBI Taxonomy" id="146817"/>
    <lineage>
        <taxon>Bacteria</taxon>
        <taxon>Bacillati</taxon>
        <taxon>Bacillota</taxon>
        <taxon>Negativicutes</taxon>
        <taxon>Selenomonadales</taxon>
        <taxon>Sporomusaceae</taxon>
        <taxon>Dendrosporobacter</taxon>
    </lineage>
</organism>
<dbReference type="PANTHER" id="PTHR30026">
    <property type="entry name" value="OUTER MEMBRANE PROTEIN TOLC"/>
    <property type="match status" value="1"/>
</dbReference>
<feature type="chain" id="PRO_5039331635" evidence="9">
    <location>
        <begin position="24"/>
        <end position="430"/>
    </location>
</feature>
<dbReference type="SUPFAM" id="SSF56954">
    <property type="entry name" value="Outer membrane efflux proteins (OEP)"/>
    <property type="match status" value="1"/>
</dbReference>
<dbReference type="AlphaFoldDB" id="A0A1G9SIL3"/>
<evidence type="ECO:0000313" key="11">
    <source>
        <dbReference type="Proteomes" id="UP000214880"/>
    </source>
</evidence>
<dbReference type="OrthoDB" id="6395775at2"/>
<dbReference type="PANTHER" id="PTHR30026:SF20">
    <property type="entry name" value="OUTER MEMBRANE PROTEIN TOLC"/>
    <property type="match status" value="1"/>
</dbReference>
<feature type="coiled-coil region" evidence="8">
    <location>
        <begin position="323"/>
        <end position="375"/>
    </location>
</feature>
<keyword evidence="4" id="KW-1134">Transmembrane beta strand</keyword>
<evidence type="ECO:0000256" key="1">
    <source>
        <dbReference type="ARBA" id="ARBA00004442"/>
    </source>
</evidence>
<comment type="subcellular location">
    <subcellularLocation>
        <location evidence="1">Cell outer membrane</location>
    </subcellularLocation>
</comment>
<dbReference type="PIRSF" id="PIRSF001892">
    <property type="entry name" value="CyaE"/>
    <property type="match status" value="1"/>
</dbReference>
<dbReference type="Gene3D" id="1.20.1600.10">
    <property type="entry name" value="Outer membrane efflux proteins (OEP)"/>
    <property type="match status" value="1"/>
</dbReference>
<evidence type="ECO:0000313" key="10">
    <source>
        <dbReference type="EMBL" id="SDM35137.1"/>
    </source>
</evidence>
<evidence type="ECO:0000256" key="3">
    <source>
        <dbReference type="ARBA" id="ARBA00022448"/>
    </source>
</evidence>
<keyword evidence="3" id="KW-0813">Transport</keyword>
<evidence type="ECO:0000256" key="8">
    <source>
        <dbReference type="SAM" id="Coils"/>
    </source>
</evidence>
<evidence type="ECO:0000256" key="4">
    <source>
        <dbReference type="ARBA" id="ARBA00022452"/>
    </source>
</evidence>
<sequence length="430" mass="47800">MKLYQRCFSLVMAAALLASPCQAGRAAQVELSLADSITLAITNNYDIKYAQAAKEKSYWALQEAKKNKGVSLDYTHTDQRYNTPPSVTSPEYLYTTNFDNQLALSLPVYSGGKLEGQIEQAKLDLQVADMEVEAAKQQLKLTAVTDYFTVLEYRNEVQVNQETVKNYTEHLSLVQAKYDAGLVDKSDVLASQVDLAQARNSLLKAQNSYANAAATLNNDLGLPHTTEVVLKDDFTYEQFSGSLEECLAYAAGNRPEIAQYEAKVASARQEVKIAKSGNLPAVDLTAEQDWYDSRLPGSKNSNWLVKLTTSFNVFDSGVTKSKIKQAQHSVAMVRDKAAQQRDEILLAVRQCYLSMTEAEQRIDTNKVSVVQAEENLMIQKARYEVGVSTNLDLRDAVLSLDSARKDYIQAVYDYHTSKAQLEQAMGMPVE</sequence>
<reference evidence="10 11" key="1">
    <citation type="submission" date="2016-10" db="EMBL/GenBank/DDBJ databases">
        <authorList>
            <person name="de Groot N.N."/>
        </authorList>
    </citation>
    <scope>NUCLEOTIDE SEQUENCE [LARGE SCALE GENOMIC DNA]</scope>
    <source>
        <strain evidence="10 11">DSM 1736</strain>
    </source>
</reference>
<evidence type="ECO:0000256" key="6">
    <source>
        <dbReference type="ARBA" id="ARBA00023136"/>
    </source>
</evidence>
<accession>A0A1G9SIL3</accession>
<feature type="signal peptide" evidence="9">
    <location>
        <begin position="1"/>
        <end position="23"/>
    </location>
</feature>
<keyword evidence="6" id="KW-0472">Membrane</keyword>
<keyword evidence="5" id="KW-0812">Transmembrane</keyword>
<comment type="similarity">
    <text evidence="2">Belongs to the outer membrane factor (OMF) (TC 1.B.17) family.</text>
</comment>
<name>A0A1G9SIL3_9FIRM</name>
<dbReference type="InterPro" id="IPR003423">
    <property type="entry name" value="OMP_efflux"/>
</dbReference>
<dbReference type="GO" id="GO:0009279">
    <property type="term" value="C:cell outer membrane"/>
    <property type="evidence" value="ECO:0007669"/>
    <property type="project" value="UniProtKB-SubCell"/>
</dbReference>
<dbReference type="GO" id="GO:1990281">
    <property type="term" value="C:efflux pump complex"/>
    <property type="evidence" value="ECO:0007669"/>
    <property type="project" value="TreeGrafter"/>
</dbReference>
<dbReference type="Proteomes" id="UP000214880">
    <property type="component" value="Unassembled WGS sequence"/>
</dbReference>
<protein>
    <submittedName>
        <fullName evidence="10">Outer membrane protein TolC</fullName>
    </submittedName>
</protein>
<keyword evidence="7" id="KW-0998">Cell outer membrane</keyword>
<evidence type="ECO:0000256" key="5">
    <source>
        <dbReference type="ARBA" id="ARBA00022692"/>
    </source>
</evidence>
<evidence type="ECO:0000256" key="9">
    <source>
        <dbReference type="SAM" id="SignalP"/>
    </source>
</evidence>
<keyword evidence="11" id="KW-1185">Reference proteome</keyword>
<dbReference type="InterPro" id="IPR028351">
    <property type="entry name" value="CyaE"/>
</dbReference>
<gene>
    <name evidence="10" type="ORF">SAMN04488502_10423</name>
</gene>
<evidence type="ECO:0000256" key="7">
    <source>
        <dbReference type="ARBA" id="ARBA00023237"/>
    </source>
</evidence>
<dbReference type="RefSeq" id="WP_092071992.1">
    <property type="nucleotide sequence ID" value="NZ_FNHB01000004.1"/>
</dbReference>
<proteinExistence type="inferred from homology"/>